<dbReference type="Proteomes" id="UP000499080">
    <property type="component" value="Unassembled WGS sequence"/>
</dbReference>
<keyword evidence="2" id="KW-1185">Reference proteome</keyword>
<evidence type="ECO:0000313" key="2">
    <source>
        <dbReference type="Proteomes" id="UP000499080"/>
    </source>
</evidence>
<comment type="caution">
    <text evidence="1">The sequence shown here is derived from an EMBL/GenBank/DDBJ whole genome shotgun (WGS) entry which is preliminary data.</text>
</comment>
<accession>A0A4Y2EEY9</accession>
<reference evidence="1 2" key="1">
    <citation type="journal article" date="2019" name="Sci. Rep.">
        <title>Orb-weaving spider Araneus ventricosus genome elucidates the spidroin gene catalogue.</title>
        <authorList>
            <person name="Kono N."/>
            <person name="Nakamura H."/>
            <person name="Ohtoshi R."/>
            <person name="Moran D.A.P."/>
            <person name="Shinohara A."/>
            <person name="Yoshida Y."/>
            <person name="Fujiwara M."/>
            <person name="Mori M."/>
            <person name="Tomita M."/>
            <person name="Arakawa K."/>
        </authorList>
    </citation>
    <scope>NUCLEOTIDE SEQUENCE [LARGE SCALE GENOMIC DNA]</scope>
</reference>
<name>A0A4Y2EEY9_ARAVE</name>
<organism evidence="1 2">
    <name type="scientific">Araneus ventricosus</name>
    <name type="common">Orbweaver spider</name>
    <name type="synonym">Epeira ventricosa</name>
    <dbReference type="NCBI Taxonomy" id="182803"/>
    <lineage>
        <taxon>Eukaryota</taxon>
        <taxon>Metazoa</taxon>
        <taxon>Ecdysozoa</taxon>
        <taxon>Arthropoda</taxon>
        <taxon>Chelicerata</taxon>
        <taxon>Arachnida</taxon>
        <taxon>Araneae</taxon>
        <taxon>Araneomorphae</taxon>
        <taxon>Entelegynae</taxon>
        <taxon>Araneoidea</taxon>
        <taxon>Araneidae</taxon>
        <taxon>Araneus</taxon>
    </lineage>
</organism>
<dbReference type="EMBL" id="BGPR01000559">
    <property type="protein sequence ID" value="GBM26394.1"/>
    <property type="molecule type" value="Genomic_DNA"/>
</dbReference>
<dbReference type="AlphaFoldDB" id="A0A4Y2EEY9"/>
<protein>
    <submittedName>
        <fullName evidence="1">Uncharacterized protein</fullName>
    </submittedName>
</protein>
<proteinExistence type="predicted"/>
<gene>
    <name evidence="1" type="ORF">AVEN_139356_1</name>
</gene>
<sequence length="83" mass="9762">MLRGKHTHKNTRCLRKEAQNHIQSFRQDVWLNCEEDNPVGRRWLRFLGLLHLFGSGLSLRLDWEEVAKEELDGFGRNRQGGFG</sequence>
<evidence type="ECO:0000313" key="1">
    <source>
        <dbReference type="EMBL" id="GBM26394.1"/>
    </source>
</evidence>